<evidence type="ECO:0000256" key="1">
    <source>
        <dbReference type="ARBA" id="ARBA00006987"/>
    </source>
</evidence>
<name>A0ABU7SD15_9ACTN</name>
<protein>
    <submittedName>
        <fullName evidence="3">Tripartite tricarboxylate transporter substrate binding protein</fullName>
    </submittedName>
</protein>
<dbReference type="PANTHER" id="PTHR42928:SF3">
    <property type="entry name" value="UPF0065 PROTEIN YFLP"/>
    <property type="match status" value="1"/>
</dbReference>
<keyword evidence="4" id="KW-1185">Reference proteome</keyword>
<accession>A0ABU7SD15</accession>
<dbReference type="SUPFAM" id="SSF53850">
    <property type="entry name" value="Periplasmic binding protein-like II"/>
    <property type="match status" value="1"/>
</dbReference>
<dbReference type="Gene3D" id="3.40.190.150">
    <property type="entry name" value="Bordetella uptake gene, domain 1"/>
    <property type="match status" value="1"/>
</dbReference>
<dbReference type="EMBL" id="JAZGQL010000008">
    <property type="protein sequence ID" value="MEE6307834.1"/>
    <property type="molecule type" value="Genomic_DNA"/>
</dbReference>
<comment type="similarity">
    <text evidence="1">Belongs to the UPF0065 (bug) family.</text>
</comment>
<dbReference type="RefSeq" id="WP_331208119.1">
    <property type="nucleotide sequence ID" value="NZ_JAZGQL010000008.1"/>
</dbReference>
<evidence type="ECO:0000313" key="4">
    <source>
        <dbReference type="Proteomes" id="UP001339911"/>
    </source>
</evidence>
<gene>
    <name evidence="3" type="ORF">V1634_13475</name>
</gene>
<dbReference type="CDD" id="cd07012">
    <property type="entry name" value="PBP2_Bug_TTT"/>
    <property type="match status" value="1"/>
</dbReference>
<reference evidence="3 4" key="1">
    <citation type="submission" date="2024-01" db="EMBL/GenBank/DDBJ databases">
        <title>Genome insights into Plantactinospora veratri sp. nov.</title>
        <authorList>
            <person name="Wang L."/>
        </authorList>
    </citation>
    <scope>NUCLEOTIDE SEQUENCE [LARGE SCALE GENOMIC DNA]</scope>
    <source>
        <strain evidence="3 4">NEAU-FHS4</strain>
    </source>
</reference>
<evidence type="ECO:0000313" key="3">
    <source>
        <dbReference type="EMBL" id="MEE6307834.1"/>
    </source>
</evidence>
<sequence length="362" mass="36528">MTYLRNAPGLLRGGSRPAGVPDSGTGGRRRVAALACVPLIALAAAGCGQNGAGGGDASAVEYPTRTIQLMAPAAPGGGWDSTARALQKALTDGKLVTESVEVTNVTGAGGTLGLSQLVTKNKGDAHHLMVTGLVMIGGVVTNKSPVNLGQTTPIATLTAEQEVVVVPANSKYTTLQELMADAKADPASVNWGGGSAGGTDQILVGLLAKAAGADPKAMKYVAYSGGGESKAALLSGDLTAAVSGASEYADLVGGGQVRALAVSGAAGIDVGAGKPTPTIKESGYDVELMNWRGLVAAPGISDGERAAIIELVDKLHASEQWKQTLAAQKWDDFYRSGAEAEAYFAQESKRITDVLTEIGLAG</sequence>
<dbReference type="PANTHER" id="PTHR42928">
    <property type="entry name" value="TRICARBOXYLATE-BINDING PROTEIN"/>
    <property type="match status" value="1"/>
</dbReference>
<dbReference type="PIRSF" id="PIRSF017082">
    <property type="entry name" value="YflP"/>
    <property type="match status" value="1"/>
</dbReference>
<proteinExistence type="inferred from homology"/>
<dbReference type="Proteomes" id="UP001339911">
    <property type="component" value="Unassembled WGS sequence"/>
</dbReference>
<comment type="caution">
    <text evidence="3">The sequence shown here is derived from an EMBL/GenBank/DDBJ whole genome shotgun (WGS) entry which is preliminary data.</text>
</comment>
<dbReference type="Gene3D" id="3.40.190.10">
    <property type="entry name" value="Periplasmic binding protein-like II"/>
    <property type="match status" value="1"/>
</dbReference>
<organism evidence="3 4">
    <name type="scientific">Plantactinospora veratri</name>
    <dbReference type="NCBI Taxonomy" id="1436122"/>
    <lineage>
        <taxon>Bacteria</taxon>
        <taxon>Bacillati</taxon>
        <taxon>Actinomycetota</taxon>
        <taxon>Actinomycetes</taxon>
        <taxon>Micromonosporales</taxon>
        <taxon>Micromonosporaceae</taxon>
        <taxon>Plantactinospora</taxon>
    </lineage>
</organism>
<dbReference type="Pfam" id="PF03401">
    <property type="entry name" value="TctC"/>
    <property type="match status" value="1"/>
</dbReference>
<feature type="region of interest" description="Disordered" evidence="2">
    <location>
        <begin position="1"/>
        <end position="27"/>
    </location>
</feature>
<dbReference type="InterPro" id="IPR042100">
    <property type="entry name" value="Bug_dom1"/>
</dbReference>
<dbReference type="InterPro" id="IPR005064">
    <property type="entry name" value="BUG"/>
</dbReference>
<evidence type="ECO:0000256" key="2">
    <source>
        <dbReference type="SAM" id="MobiDB-lite"/>
    </source>
</evidence>